<proteinExistence type="predicted"/>
<comment type="caution">
    <text evidence="1">The sequence shown here is derived from an EMBL/GenBank/DDBJ whole genome shotgun (WGS) entry which is preliminary data.</text>
</comment>
<keyword evidence="2" id="KW-1185">Reference proteome</keyword>
<dbReference type="Proteomes" id="UP000579647">
    <property type="component" value="Unassembled WGS sequence"/>
</dbReference>
<accession>A0A840WHE6</accession>
<evidence type="ECO:0000313" key="1">
    <source>
        <dbReference type="EMBL" id="MBB5491335.1"/>
    </source>
</evidence>
<gene>
    <name evidence="1" type="ORF">HNR07_002472</name>
</gene>
<evidence type="ECO:0000313" key="2">
    <source>
        <dbReference type="Proteomes" id="UP000579647"/>
    </source>
</evidence>
<name>A0A840WHE6_9ACTN</name>
<dbReference type="AlphaFoldDB" id="A0A840WHE6"/>
<protein>
    <submittedName>
        <fullName evidence="1">Uncharacterized protein</fullName>
    </submittedName>
</protein>
<sequence length="56" mass="6285">MARNITSDGYRFYINGEPSNAVVAHKALVEDLGMADRAERIELLVSIKQIPQETPR</sequence>
<reference evidence="1 2" key="1">
    <citation type="submission" date="2020-08" db="EMBL/GenBank/DDBJ databases">
        <title>Sequencing the genomes of 1000 actinobacteria strains.</title>
        <authorList>
            <person name="Klenk H.-P."/>
        </authorList>
    </citation>
    <scope>NUCLEOTIDE SEQUENCE [LARGE SCALE GENOMIC DNA]</scope>
    <source>
        <strain evidence="1 2">DSM 44598</strain>
    </source>
</reference>
<dbReference type="EMBL" id="JACHDO010000001">
    <property type="protein sequence ID" value="MBB5491335.1"/>
    <property type="molecule type" value="Genomic_DNA"/>
</dbReference>
<dbReference type="RefSeq" id="WP_184365041.1">
    <property type="nucleotide sequence ID" value="NZ_BAAAKM010000077.1"/>
</dbReference>
<organism evidence="1 2">
    <name type="scientific">Nocardiopsis metallicus</name>
    <dbReference type="NCBI Taxonomy" id="179819"/>
    <lineage>
        <taxon>Bacteria</taxon>
        <taxon>Bacillati</taxon>
        <taxon>Actinomycetota</taxon>
        <taxon>Actinomycetes</taxon>
        <taxon>Streptosporangiales</taxon>
        <taxon>Nocardiopsidaceae</taxon>
        <taxon>Nocardiopsis</taxon>
    </lineage>
</organism>